<dbReference type="AlphaFoldDB" id="A0A2K1QCS8"/>
<feature type="domain" description="Zinc finger DksA/TraR C4-type" evidence="5">
    <location>
        <begin position="35"/>
        <end position="64"/>
    </location>
</feature>
<evidence type="ECO:0000259" key="5">
    <source>
        <dbReference type="Pfam" id="PF01258"/>
    </source>
</evidence>
<dbReference type="InterPro" id="IPR000962">
    <property type="entry name" value="Znf_DskA_TraR"/>
</dbReference>
<feature type="zinc finger region" description="dksA C4-type" evidence="4">
    <location>
        <begin position="35"/>
        <end position="59"/>
    </location>
</feature>
<dbReference type="GO" id="GO:0008270">
    <property type="term" value="F:zinc ion binding"/>
    <property type="evidence" value="ECO:0007669"/>
    <property type="project" value="UniProtKB-KW"/>
</dbReference>
<dbReference type="PROSITE" id="PS51128">
    <property type="entry name" value="ZF_DKSA_2"/>
    <property type="match status" value="1"/>
</dbReference>
<dbReference type="SUPFAM" id="SSF57716">
    <property type="entry name" value="Glucocorticoid receptor-like (DNA-binding domain)"/>
    <property type="match status" value="1"/>
</dbReference>
<evidence type="ECO:0000256" key="4">
    <source>
        <dbReference type="PROSITE-ProRule" id="PRU00510"/>
    </source>
</evidence>
<evidence type="ECO:0000256" key="3">
    <source>
        <dbReference type="ARBA" id="ARBA00022833"/>
    </source>
</evidence>
<evidence type="ECO:0000256" key="2">
    <source>
        <dbReference type="ARBA" id="ARBA00022771"/>
    </source>
</evidence>
<keyword evidence="2" id="KW-0863">Zinc-finger</keyword>
<comment type="caution">
    <text evidence="6">The sequence shown here is derived from an EMBL/GenBank/DDBJ whole genome shotgun (WGS) entry which is preliminary data.</text>
</comment>
<protein>
    <recommendedName>
        <fullName evidence="5">Zinc finger DksA/TraR C4-type domain-containing protein</fullName>
    </recommendedName>
</protein>
<dbReference type="EMBL" id="NWUO01000002">
    <property type="protein sequence ID" value="PNS12843.1"/>
    <property type="molecule type" value="Genomic_DNA"/>
</dbReference>
<accession>A0A2K1QCS8</accession>
<dbReference type="GO" id="GO:1900378">
    <property type="term" value="P:positive regulation of secondary metabolite biosynthetic process"/>
    <property type="evidence" value="ECO:0007669"/>
    <property type="project" value="TreeGrafter"/>
</dbReference>
<evidence type="ECO:0000313" key="6">
    <source>
        <dbReference type="EMBL" id="PNS12843.1"/>
    </source>
</evidence>
<keyword evidence="1" id="KW-0479">Metal-binding</keyword>
<reference evidence="7" key="1">
    <citation type="submission" date="2017-09" db="EMBL/GenBank/DDBJ databases">
        <authorList>
            <person name="Palmer M."/>
            <person name="Steenkamp E.T."/>
            <person name="Coetzee M.P."/>
            <person name="Avontuur J.R."/>
            <person name="Van Zyl E."/>
            <person name="Chan W.-Y."/>
            <person name="Blom J."/>
            <person name="Venter S.N."/>
        </authorList>
    </citation>
    <scope>NUCLEOTIDE SEQUENCE [LARGE SCALE GENOMIC DNA]</scope>
    <source>
        <strain evidence="7">QC88-366</strain>
    </source>
</reference>
<keyword evidence="3" id="KW-0862">Zinc</keyword>
<organism evidence="6 7">
    <name type="scientific">Mixta theicola</name>
    <dbReference type="NCBI Taxonomy" id="1458355"/>
    <lineage>
        <taxon>Bacteria</taxon>
        <taxon>Pseudomonadati</taxon>
        <taxon>Pseudomonadota</taxon>
        <taxon>Gammaproteobacteria</taxon>
        <taxon>Enterobacterales</taxon>
        <taxon>Erwiniaceae</taxon>
        <taxon>Mixta</taxon>
    </lineage>
</organism>
<evidence type="ECO:0000313" key="7">
    <source>
        <dbReference type="Proteomes" id="UP000236345"/>
    </source>
</evidence>
<dbReference type="PANTHER" id="PTHR38777:SF1">
    <property type="entry name" value="DNAK SUPPRESSOR PROTEIN"/>
    <property type="match status" value="1"/>
</dbReference>
<dbReference type="NCBIfam" id="TIGR02419">
    <property type="entry name" value="C4_traR_proteo"/>
    <property type="match status" value="1"/>
</dbReference>
<gene>
    <name evidence="6" type="ORF">COO59_02675</name>
</gene>
<keyword evidence="7" id="KW-1185">Reference proteome</keyword>
<evidence type="ECO:0000256" key="1">
    <source>
        <dbReference type="ARBA" id="ARBA00022723"/>
    </source>
</evidence>
<dbReference type="Gene3D" id="1.20.120.910">
    <property type="entry name" value="DksA, coiled-coil domain"/>
    <property type="match status" value="1"/>
</dbReference>
<dbReference type="Proteomes" id="UP000236345">
    <property type="component" value="Unassembled WGS sequence"/>
</dbReference>
<dbReference type="PANTHER" id="PTHR38777">
    <property type="entry name" value="FELS-2 PROPHAGE PROTEIN"/>
    <property type="match status" value="1"/>
</dbReference>
<sequence length="75" mass="8318">MADSMDLAQQREAENLARSLANVINRPVQISAFFCEECEAPIPEERRKALTGVTLCVTCKEVEELHATHFKGASL</sequence>
<dbReference type="Pfam" id="PF01258">
    <property type="entry name" value="zf-dskA_traR"/>
    <property type="match status" value="1"/>
</dbReference>
<dbReference type="RefSeq" id="WP_103058313.1">
    <property type="nucleotide sequence ID" value="NZ_BSOF01000026.1"/>
</dbReference>
<dbReference type="InterPro" id="IPR012783">
    <property type="entry name" value="Znf_C4_TraR"/>
</dbReference>
<name>A0A2K1QCS8_9GAMM</name>
<dbReference type="OrthoDB" id="962301at2"/>
<proteinExistence type="predicted"/>